<protein>
    <submittedName>
        <fullName evidence="1">Uncharacterized protein</fullName>
    </submittedName>
</protein>
<organism evidence="1 2">
    <name type="scientific">Lacticaseibacillus camelliae DSM 22697 = JCM 13995</name>
    <dbReference type="NCBI Taxonomy" id="1423730"/>
    <lineage>
        <taxon>Bacteria</taxon>
        <taxon>Bacillati</taxon>
        <taxon>Bacillota</taxon>
        <taxon>Bacilli</taxon>
        <taxon>Lactobacillales</taxon>
        <taxon>Lactobacillaceae</taxon>
        <taxon>Lacticaseibacillus</taxon>
    </lineage>
</organism>
<dbReference type="Proteomes" id="UP000050865">
    <property type="component" value="Unassembled WGS sequence"/>
</dbReference>
<dbReference type="RefSeq" id="WP_056989332.1">
    <property type="nucleotide sequence ID" value="NZ_AYZJ01000027.1"/>
</dbReference>
<name>A0A0R2FEC2_9LACO</name>
<dbReference type="AlphaFoldDB" id="A0A0R2FEC2"/>
<evidence type="ECO:0000313" key="1">
    <source>
        <dbReference type="EMBL" id="KRN23591.1"/>
    </source>
</evidence>
<evidence type="ECO:0000313" key="2">
    <source>
        <dbReference type="Proteomes" id="UP000050865"/>
    </source>
</evidence>
<sequence>MALWHLMFNKPAFTKGQAKHIVYTLQDAGNFGGFPIEKIGIVRDTADLLYIDMQFRITIGLTQDTFENMLKYLLVLSGRLDTAPLSVYFAVMQKSLDDLQITYQRYEDRSLDVFFWQGPPIVAPAEDKERLRFRDDEQSNQ</sequence>
<comment type="caution">
    <text evidence="1">The sequence shown here is derived from an EMBL/GenBank/DDBJ whole genome shotgun (WGS) entry which is preliminary data.</text>
</comment>
<proteinExistence type="predicted"/>
<dbReference type="EMBL" id="AYZJ01000027">
    <property type="protein sequence ID" value="KRN23591.1"/>
    <property type="molecule type" value="Genomic_DNA"/>
</dbReference>
<dbReference type="PATRIC" id="fig|1423730.4.peg.1518"/>
<reference evidence="1 2" key="1">
    <citation type="journal article" date="2015" name="Genome Announc.">
        <title>Expanding the biotechnology potential of lactobacilli through comparative genomics of 213 strains and associated genera.</title>
        <authorList>
            <person name="Sun Z."/>
            <person name="Harris H.M."/>
            <person name="McCann A."/>
            <person name="Guo C."/>
            <person name="Argimon S."/>
            <person name="Zhang W."/>
            <person name="Yang X."/>
            <person name="Jeffery I.B."/>
            <person name="Cooney J.C."/>
            <person name="Kagawa T.F."/>
            <person name="Liu W."/>
            <person name="Song Y."/>
            <person name="Salvetti E."/>
            <person name="Wrobel A."/>
            <person name="Rasinkangas P."/>
            <person name="Parkhill J."/>
            <person name="Rea M.C."/>
            <person name="O'Sullivan O."/>
            <person name="Ritari J."/>
            <person name="Douillard F.P."/>
            <person name="Paul Ross R."/>
            <person name="Yang R."/>
            <person name="Briner A.E."/>
            <person name="Felis G.E."/>
            <person name="de Vos W.M."/>
            <person name="Barrangou R."/>
            <person name="Klaenhammer T.R."/>
            <person name="Caufield P.W."/>
            <person name="Cui Y."/>
            <person name="Zhang H."/>
            <person name="O'Toole P.W."/>
        </authorList>
    </citation>
    <scope>NUCLEOTIDE SEQUENCE [LARGE SCALE GENOMIC DNA]</scope>
    <source>
        <strain evidence="1 2">DSM 22697</strain>
    </source>
</reference>
<accession>A0A0R2FEC2</accession>
<keyword evidence="2" id="KW-1185">Reference proteome</keyword>
<gene>
    <name evidence="1" type="ORF">FC75_GL001447</name>
</gene>